<name>A0A5P1FKI9_ASPOF</name>
<gene>
    <name evidence="1" type="ORF">A4U43_C02F4030</name>
</gene>
<evidence type="ECO:0000313" key="2">
    <source>
        <dbReference type="Proteomes" id="UP000243459"/>
    </source>
</evidence>
<proteinExistence type="predicted"/>
<accession>A0A5P1FKI9</accession>
<sequence>MFPLDELTHPENLSMTCPSTDDFPTNSLQSACLFKLTRHFGTIDLASPTLHSLRVPTRSIQRCKFAVTSPCGAPLLTRQPRTACSRSVGDVPHELVLCRCRRTGSRTIASPMTGAQRTVFIEPAYNHGNGTTAPAYFRRLQARTRLSRTLRWPPGRRGAAAAFAYHARSLGVVGP</sequence>
<evidence type="ECO:0000313" key="1">
    <source>
        <dbReference type="EMBL" id="ONK77191.1"/>
    </source>
</evidence>
<protein>
    <submittedName>
        <fullName evidence="1">Uncharacterized protein</fullName>
    </submittedName>
</protein>
<reference evidence="2" key="1">
    <citation type="journal article" date="2017" name="Nat. Commun.">
        <title>The asparagus genome sheds light on the origin and evolution of a young Y chromosome.</title>
        <authorList>
            <person name="Harkess A."/>
            <person name="Zhou J."/>
            <person name="Xu C."/>
            <person name="Bowers J.E."/>
            <person name="Van der Hulst R."/>
            <person name="Ayyampalayam S."/>
            <person name="Mercati F."/>
            <person name="Riccardi P."/>
            <person name="McKain M.R."/>
            <person name="Kakrana A."/>
            <person name="Tang H."/>
            <person name="Ray J."/>
            <person name="Groenendijk J."/>
            <person name="Arikit S."/>
            <person name="Mathioni S.M."/>
            <person name="Nakano M."/>
            <person name="Shan H."/>
            <person name="Telgmann-Rauber A."/>
            <person name="Kanno A."/>
            <person name="Yue Z."/>
            <person name="Chen H."/>
            <person name="Li W."/>
            <person name="Chen Y."/>
            <person name="Xu X."/>
            <person name="Zhang Y."/>
            <person name="Luo S."/>
            <person name="Chen H."/>
            <person name="Gao J."/>
            <person name="Mao Z."/>
            <person name="Pires J.C."/>
            <person name="Luo M."/>
            <person name="Kudrna D."/>
            <person name="Wing R.A."/>
            <person name="Meyers B.C."/>
            <person name="Yi K."/>
            <person name="Kong H."/>
            <person name="Lavrijsen P."/>
            <person name="Sunseri F."/>
            <person name="Falavigna A."/>
            <person name="Ye Y."/>
            <person name="Leebens-Mack J.H."/>
            <person name="Chen G."/>
        </authorList>
    </citation>
    <scope>NUCLEOTIDE SEQUENCE [LARGE SCALE GENOMIC DNA]</scope>
    <source>
        <strain evidence="2">cv. DH0086</strain>
    </source>
</reference>
<dbReference type="AlphaFoldDB" id="A0A5P1FKI9"/>
<dbReference type="Gramene" id="ONK77191">
    <property type="protein sequence ID" value="ONK77191"/>
    <property type="gene ID" value="A4U43_C02F4030"/>
</dbReference>
<dbReference type="Proteomes" id="UP000243459">
    <property type="component" value="Chromosome 2"/>
</dbReference>
<keyword evidence="2" id="KW-1185">Reference proteome</keyword>
<dbReference type="EMBL" id="CM007382">
    <property type="protein sequence ID" value="ONK77191.1"/>
    <property type="molecule type" value="Genomic_DNA"/>
</dbReference>
<organism evidence="1 2">
    <name type="scientific">Asparagus officinalis</name>
    <name type="common">Garden asparagus</name>
    <dbReference type="NCBI Taxonomy" id="4686"/>
    <lineage>
        <taxon>Eukaryota</taxon>
        <taxon>Viridiplantae</taxon>
        <taxon>Streptophyta</taxon>
        <taxon>Embryophyta</taxon>
        <taxon>Tracheophyta</taxon>
        <taxon>Spermatophyta</taxon>
        <taxon>Magnoliopsida</taxon>
        <taxon>Liliopsida</taxon>
        <taxon>Asparagales</taxon>
        <taxon>Asparagaceae</taxon>
        <taxon>Asparagoideae</taxon>
        <taxon>Asparagus</taxon>
    </lineage>
</organism>